<dbReference type="OrthoDB" id="8727862at2"/>
<accession>K7ART8</accession>
<dbReference type="PANTHER" id="PTHR40980:SF3">
    <property type="entry name" value="TONB-DEPENDENT RECEPTOR-LIKE BETA-BARREL DOMAIN-CONTAINING PROTEIN"/>
    <property type="match status" value="1"/>
</dbReference>
<keyword evidence="1" id="KW-0472">Membrane</keyword>
<keyword evidence="1" id="KW-1134">Transmembrane beta strand</keyword>
<sequence>MKLTTSTNRYNKNKITKVINTTISTATLTTMLFANVGFAQDQEGKVEIINVSGIRILKAQDLKRGAELVVDAISADDLGKFSDAAISDAVQRIPGVQIERNDGGQEGDRVSIRGLGPTYVTTTVNGKTALSSGTEGLSNLRSFNLEVIPTNIISSIVVKKTPTASDPESGLAGTVELITRKPLDGSQYRDNKNYFGSLTFSR</sequence>
<dbReference type="InterPro" id="IPR037066">
    <property type="entry name" value="Plug_dom_sf"/>
</dbReference>
<evidence type="ECO:0000256" key="1">
    <source>
        <dbReference type="PROSITE-ProRule" id="PRU01360"/>
    </source>
</evidence>
<dbReference type="InterPro" id="IPR039426">
    <property type="entry name" value="TonB-dep_rcpt-like"/>
</dbReference>
<dbReference type="RefSeq" id="WP_007638449.1">
    <property type="nucleotide sequence ID" value="NC_020514.1"/>
</dbReference>
<name>K7ART8_9ALTE</name>
<dbReference type="Gene3D" id="2.170.130.10">
    <property type="entry name" value="TonB-dependent receptor, plug domain"/>
    <property type="match status" value="1"/>
</dbReference>
<evidence type="ECO:0000313" key="4">
    <source>
        <dbReference type="Proteomes" id="UP000011864"/>
    </source>
</evidence>
<feature type="domain" description="TonB-dependent receptor plug" evidence="2">
    <location>
        <begin position="69"/>
        <end position="173"/>
    </location>
</feature>
<dbReference type="GO" id="GO:0009279">
    <property type="term" value="C:cell outer membrane"/>
    <property type="evidence" value="ECO:0007669"/>
    <property type="project" value="UniProtKB-SubCell"/>
</dbReference>
<protein>
    <recommendedName>
        <fullName evidence="2">TonB-dependent receptor plug domain-containing protein</fullName>
    </recommendedName>
</protein>
<dbReference type="STRING" id="1129794.C427_2325"/>
<evidence type="ECO:0000259" key="2">
    <source>
        <dbReference type="Pfam" id="PF07715"/>
    </source>
</evidence>
<comment type="similarity">
    <text evidence="1">Belongs to the TonB-dependent receptor family.</text>
</comment>
<keyword evidence="1" id="KW-0812">Transmembrane</keyword>
<organism evidence="3 4">
    <name type="scientific">Paraglaciecola psychrophila 170</name>
    <dbReference type="NCBI Taxonomy" id="1129794"/>
    <lineage>
        <taxon>Bacteria</taxon>
        <taxon>Pseudomonadati</taxon>
        <taxon>Pseudomonadota</taxon>
        <taxon>Gammaproteobacteria</taxon>
        <taxon>Alteromonadales</taxon>
        <taxon>Alteromonadaceae</taxon>
        <taxon>Paraglaciecola</taxon>
    </lineage>
</organism>
<gene>
    <name evidence="3" type="ORF">C427_2325</name>
</gene>
<dbReference type="eggNOG" id="COG1629">
    <property type="taxonomic scope" value="Bacteria"/>
</dbReference>
<dbReference type="KEGG" id="gps:C427_2325"/>
<comment type="subcellular location">
    <subcellularLocation>
        <location evidence="1">Cell outer membrane</location>
        <topology evidence="1">Multi-pass membrane protein</topology>
    </subcellularLocation>
</comment>
<dbReference type="Proteomes" id="UP000011864">
    <property type="component" value="Chromosome"/>
</dbReference>
<keyword evidence="1" id="KW-0998">Cell outer membrane</keyword>
<dbReference type="HOGENOM" id="CLU_1353571_0_0_6"/>
<evidence type="ECO:0000313" key="3">
    <source>
        <dbReference type="EMBL" id="AGH44434.1"/>
    </source>
</evidence>
<keyword evidence="4" id="KW-1185">Reference proteome</keyword>
<keyword evidence="1" id="KW-0813">Transport</keyword>
<reference evidence="3 4" key="1">
    <citation type="journal article" date="2013" name="Genome Announc.">
        <title>Complete Genome Sequence of Glaciecola psychrophila Strain 170T.</title>
        <authorList>
            <person name="Yin J."/>
            <person name="Chen J."/>
            <person name="Liu G."/>
            <person name="Yu Y."/>
            <person name="Song L."/>
            <person name="Wang X."/>
            <person name="Qu X."/>
        </authorList>
    </citation>
    <scope>NUCLEOTIDE SEQUENCE [LARGE SCALE GENOMIC DNA]</scope>
    <source>
        <strain evidence="3 4">170</strain>
    </source>
</reference>
<dbReference type="InterPro" id="IPR012910">
    <property type="entry name" value="Plug_dom"/>
</dbReference>
<dbReference type="PATRIC" id="fig|1129794.4.peg.2302"/>
<dbReference type="AlphaFoldDB" id="K7ART8"/>
<dbReference type="PROSITE" id="PS52016">
    <property type="entry name" value="TONB_DEPENDENT_REC_3"/>
    <property type="match status" value="1"/>
</dbReference>
<dbReference type="EMBL" id="CP003837">
    <property type="protein sequence ID" value="AGH44434.1"/>
    <property type="molecule type" value="Genomic_DNA"/>
</dbReference>
<proteinExistence type="inferred from homology"/>
<dbReference type="SUPFAM" id="SSF56935">
    <property type="entry name" value="Porins"/>
    <property type="match status" value="1"/>
</dbReference>
<dbReference type="Pfam" id="PF07715">
    <property type="entry name" value="Plug"/>
    <property type="match status" value="1"/>
</dbReference>
<dbReference type="PANTHER" id="PTHR40980">
    <property type="entry name" value="PLUG DOMAIN-CONTAINING PROTEIN"/>
    <property type="match status" value="1"/>
</dbReference>